<proteinExistence type="inferred from homology"/>
<feature type="disulfide bond" evidence="9">
    <location>
        <begin position="22"/>
        <end position="62"/>
    </location>
</feature>
<dbReference type="GeneID" id="20313480"/>
<reference evidence="13" key="1">
    <citation type="submission" date="2011-07" db="EMBL/GenBank/DDBJ databases">
        <title>The Genome Sequence of Exophiala (Wangiella) dermatitidis NIH/UT8656.</title>
        <authorList>
            <consortium name="The Broad Institute Genome Sequencing Platform"/>
            <person name="Cuomo C."/>
            <person name="Wang Z."/>
            <person name="Hunicke-Smith S."/>
            <person name="Szanislo P.J."/>
            <person name="Earl A."/>
            <person name="Young S.K."/>
            <person name="Zeng Q."/>
            <person name="Gargeya S."/>
            <person name="Fitzgerald M."/>
            <person name="Haas B."/>
            <person name="Abouelleil A."/>
            <person name="Alvarado L."/>
            <person name="Arachchi H.M."/>
            <person name="Berlin A."/>
            <person name="Brown A."/>
            <person name="Chapman S.B."/>
            <person name="Chen Z."/>
            <person name="Dunbar C."/>
            <person name="Freedman E."/>
            <person name="Gearin G."/>
            <person name="Gellesch M."/>
            <person name="Goldberg J."/>
            <person name="Griggs A."/>
            <person name="Gujja S."/>
            <person name="Heiman D."/>
            <person name="Howarth C."/>
            <person name="Larson L."/>
            <person name="Lui A."/>
            <person name="MacDonald P.J.P."/>
            <person name="Montmayeur A."/>
            <person name="Murphy C."/>
            <person name="Neiman D."/>
            <person name="Pearson M."/>
            <person name="Priest M."/>
            <person name="Roberts A."/>
            <person name="Saif S."/>
            <person name="Shea T."/>
            <person name="Shenoy N."/>
            <person name="Sisk P."/>
            <person name="Stolte C."/>
            <person name="Sykes S."/>
            <person name="Wortman J."/>
            <person name="Nusbaum C."/>
            <person name="Birren B."/>
        </authorList>
    </citation>
    <scope>NUCLEOTIDE SEQUENCE</scope>
    <source>
        <strain evidence="13">NIH/UT8656</strain>
    </source>
</reference>
<keyword evidence="5" id="KW-0472">Membrane</keyword>
<feature type="compositionally biased region" description="Gly residues" evidence="10">
    <location>
        <begin position="96"/>
        <end position="116"/>
    </location>
</feature>
<dbReference type="RefSeq" id="XP_009161358.1">
    <property type="nucleotide sequence ID" value="XM_009163110.1"/>
</dbReference>
<dbReference type="GO" id="GO:0046872">
    <property type="term" value="F:metal ion binding"/>
    <property type="evidence" value="ECO:0007669"/>
    <property type="project" value="UniProtKB-UniRule"/>
</dbReference>
<evidence type="ECO:0000256" key="8">
    <source>
        <dbReference type="ARBA" id="ARBA00023288"/>
    </source>
</evidence>
<comment type="subcellular location">
    <subcellularLocation>
        <location evidence="1">Membrane</location>
        <topology evidence="1">Lipid-anchor</topology>
        <topology evidence="1">GPI-anchor</topology>
    </subcellularLocation>
    <subcellularLocation>
        <location evidence="2">Secreted</location>
    </subcellularLocation>
</comment>
<evidence type="ECO:0000256" key="10">
    <source>
        <dbReference type="SAM" id="MobiDB-lite"/>
    </source>
</evidence>
<evidence type="ECO:0000259" key="12">
    <source>
        <dbReference type="PROSITE" id="PS52012"/>
    </source>
</evidence>
<feature type="compositionally biased region" description="Gly residues" evidence="10">
    <location>
        <begin position="201"/>
        <end position="212"/>
    </location>
</feature>
<comment type="similarity">
    <text evidence="3">Belongs to the RBT5 family.</text>
</comment>
<keyword evidence="14" id="KW-1185">Reference proteome</keyword>
<keyword evidence="5" id="KW-0336">GPI-anchor</keyword>
<comment type="caution">
    <text evidence="9">Lacks conserved residue(s) required for the propagation of feature annotation.</text>
</comment>
<dbReference type="InParanoid" id="H6CAV0"/>
<dbReference type="VEuPathDB" id="FungiDB:HMPREF1120_08841"/>
<keyword evidence="9" id="KW-0479">Metal-binding</keyword>
<evidence type="ECO:0000256" key="3">
    <source>
        <dbReference type="ARBA" id="ARBA00010031"/>
    </source>
</evidence>
<feature type="signal peptide" evidence="11">
    <location>
        <begin position="1"/>
        <end position="16"/>
    </location>
</feature>
<dbReference type="Proteomes" id="UP000007304">
    <property type="component" value="Unassembled WGS sequence"/>
</dbReference>
<evidence type="ECO:0000256" key="5">
    <source>
        <dbReference type="ARBA" id="ARBA00022622"/>
    </source>
</evidence>
<evidence type="ECO:0000313" key="14">
    <source>
        <dbReference type="Proteomes" id="UP000007304"/>
    </source>
</evidence>
<keyword evidence="5" id="KW-0325">Glycoprotein</keyword>
<name>H6CAV0_EXODN</name>
<feature type="binding site" description="axial binding residue" evidence="9">
    <location>
        <position position="40"/>
    </location>
    <ligand>
        <name>heme</name>
        <dbReference type="ChEBI" id="CHEBI:30413"/>
    </ligand>
    <ligandPart>
        <name>Fe</name>
        <dbReference type="ChEBI" id="CHEBI:18248"/>
    </ligandPart>
</feature>
<dbReference type="HOGENOM" id="CLU_1133596_0_0_1"/>
<keyword evidence="8" id="KW-0449">Lipoprotein</keyword>
<keyword evidence="4" id="KW-0964">Secreted</keyword>
<feature type="disulfide bond" evidence="9">
    <location>
        <begin position="26"/>
        <end position="57"/>
    </location>
</feature>
<dbReference type="GO" id="GO:0098552">
    <property type="term" value="C:side of membrane"/>
    <property type="evidence" value="ECO:0007669"/>
    <property type="project" value="UniProtKB-KW"/>
</dbReference>
<dbReference type="OMA" id="CTSERFF"/>
<feature type="region of interest" description="Disordered" evidence="10">
    <location>
        <begin position="89"/>
        <end position="245"/>
    </location>
</feature>
<dbReference type="EMBL" id="JH226137">
    <property type="protein sequence ID" value="EHY60897.1"/>
    <property type="molecule type" value="Genomic_DNA"/>
</dbReference>
<dbReference type="InterPro" id="IPR008427">
    <property type="entry name" value="Extracellular_membr_CFEM_dom"/>
</dbReference>
<keyword evidence="9" id="KW-0408">Iron</keyword>
<dbReference type="STRING" id="858893.H6CAV0"/>
<accession>H6CAV0</accession>
<keyword evidence="6 11" id="KW-0732">Signal</keyword>
<evidence type="ECO:0000256" key="11">
    <source>
        <dbReference type="SAM" id="SignalP"/>
    </source>
</evidence>
<dbReference type="AlphaFoldDB" id="H6CAV0"/>
<evidence type="ECO:0000256" key="1">
    <source>
        <dbReference type="ARBA" id="ARBA00004589"/>
    </source>
</evidence>
<organism evidence="13 14">
    <name type="scientific">Exophiala dermatitidis (strain ATCC 34100 / CBS 525.76 / NIH/UT8656)</name>
    <name type="common">Black yeast</name>
    <name type="synonym">Wangiella dermatitidis</name>
    <dbReference type="NCBI Taxonomy" id="858893"/>
    <lineage>
        <taxon>Eukaryota</taxon>
        <taxon>Fungi</taxon>
        <taxon>Dikarya</taxon>
        <taxon>Ascomycota</taxon>
        <taxon>Pezizomycotina</taxon>
        <taxon>Eurotiomycetes</taxon>
        <taxon>Chaetothyriomycetidae</taxon>
        <taxon>Chaetothyriales</taxon>
        <taxon>Herpotrichiellaceae</taxon>
        <taxon>Exophiala</taxon>
    </lineage>
</organism>
<gene>
    <name evidence="13" type="ORF">HMPREF1120_08841</name>
</gene>
<dbReference type="eggNOG" id="ENOG502TA7E">
    <property type="taxonomic scope" value="Eukaryota"/>
</dbReference>
<keyword evidence="7 9" id="KW-1015">Disulfide bond</keyword>
<dbReference type="PROSITE" id="PS52012">
    <property type="entry name" value="CFEM"/>
    <property type="match status" value="1"/>
</dbReference>
<feature type="compositionally biased region" description="Polar residues" evidence="10">
    <location>
        <begin position="156"/>
        <end position="165"/>
    </location>
</feature>
<evidence type="ECO:0000256" key="7">
    <source>
        <dbReference type="ARBA" id="ARBA00023157"/>
    </source>
</evidence>
<keyword evidence="9" id="KW-0349">Heme</keyword>
<protein>
    <recommendedName>
        <fullName evidence="12">CFEM domain-containing protein</fullName>
    </recommendedName>
</protein>
<dbReference type="Pfam" id="PF05730">
    <property type="entry name" value="CFEM"/>
    <property type="match status" value="1"/>
</dbReference>
<evidence type="ECO:0000256" key="4">
    <source>
        <dbReference type="ARBA" id="ARBA00022525"/>
    </source>
</evidence>
<evidence type="ECO:0000256" key="6">
    <source>
        <dbReference type="ARBA" id="ARBA00022729"/>
    </source>
</evidence>
<feature type="compositionally biased region" description="Polar residues" evidence="10">
    <location>
        <begin position="228"/>
        <end position="245"/>
    </location>
</feature>
<evidence type="ECO:0000256" key="2">
    <source>
        <dbReference type="ARBA" id="ARBA00004613"/>
    </source>
</evidence>
<evidence type="ECO:0000256" key="9">
    <source>
        <dbReference type="PROSITE-ProRule" id="PRU01356"/>
    </source>
</evidence>
<feature type="chain" id="PRO_5003603580" description="CFEM domain-containing protein" evidence="11">
    <location>
        <begin position="17"/>
        <end position="245"/>
    </location>
</feature>
<feature type="disulfide bond" evidence="9">
    <location>
        <begin position="36"/>
        <end position="43"/>
    </location>
</feature>
<feature type="compositionally biased region" description="Gly residues" evidence="10">
    <location>
        <begin position="174"/>
        <end position="187"/>
    </location>
</feature>
<dbReference type="GO" id="GO:0005576">
    <property type="term" value="C:extracellular region"/>
    <property type="evidence" value="ECO:0007669"/>
    <property type="project" value="UniProtKB-SubCell"/>
</dbReference>
<dbReference type="OrthoDB" id="3065412at2759"/>
<sequence length="245" mass="24470">MKTVLFTIALAVAARAVRVPLCSAICMTNGIAATGCSTSDTACICTSERFFPTVAECAESDCSGDKSVVDTADRFCANAGIHVEVKRWGGSESHGQGQGGHGPGGYGSHFGHGRWNGGPPAGPGGKGPGPQSWKETDAKGGSPATANDGPTDGSARGSTPGTSGNWADWSSGGLTDGSSGGSSGGVHDGSSGAPVNQAWSGGRGRPVWGGNGNPWQQSKGGGNPPNTPTSQITMSRTQLDPGNRR</sequence>
<evidence type="ECO:0000313" key="13">
    <source>
        <dbReference type="EMBL" id="EHY60897.1"/>
    </source>
</evidence>
<feature type="domain" description="CFEM" evidence="12">
    <location>
        <begin position="1"/>
        <end position="103"/>
    </location>
</feature>